<feature type="transmembrane region" description="Helical" evidence="1">
    <location>
        <begin position="368"/>
        <end position="387"/>
    </location>
</feature>
<evidence type="ECO:0000256" key="1">
    <source>
        <dbReference type="SAM" id="Phobius"/>
    </source>
</evidence>
<organism evidence="2 3">
    <name type="scientific">Clostridium autoethanogenum DSM 10061</name>
    <dbReference type="NCBI Taxonomy" id="1341692"/>
    <lineage>
        <taxon>Bacteria</taxon>
        <taxon>Bacillati</taxon>
        <taxon>Bacillota</taxon>
        <taxon>Clostridia</taxon>
        <taxon>Eubacteriales</taxon>
        <taxon>Clostridiaceae</taxon>
        <taxon>Clostridium</taxon>
    </lineage>
</organism>
<dbReference type="RefSeq" id="WP_029170063.1">
    <property type="nucleotide sequence ID" value="NC_022592.1"/>
</dbReference>
<keyword evidence="1" id="KW-0812">Transmembrane</keyword>
<keyword evidence="1" id="KW-1133">Transmembrane helix</keyword>
<sequence length="425" mass="50497">MNWRKMLEQTIKLNLDQYFAYIFSLVISVSFFFTELIFYNSYVTAIGLKNVFILPSIAVFNTMLWSIFTYISFIKYRQKEFTTFLTLGMTCSEIKMLIFMENVLTFFIYMPIGLILGAAFSKIIVLFALKLSGMLIFTFKFESIVFIVTIGYYAFLTIIFILWTFKFIDKLSVINEVNYKNLYIKYSKKKEFAKTIISILVLCYINFKERMFVNFQSRYYVDYSLICTLVIYILFLVFIKIFAVFIKRSKSFYYKRILLVNELEDSFKKNKYIILFIIFLNTIFITSNRVYSLPNVKTFFNIYSIFCGSAFNFIYMFIVLLSFIVSSNILYFKAKIDFCGWQLKRTKLYYIGLIDKEIDTLLTYKIRIIFFLPALLTVLTSIVYIYVLNTNGEFKIDTFKILAYYLIVQLLGYIITKKKISILNN</sequence>
<feature type="transmembrane region" description="Helical" evidence="1">
    <location>
        <begin position="272"/>
        <end position="291"/>
    </location>
</feature>
<feature type="transmembrane region" description="Helical" evidence="1">
    <location>
        <begin position="399"/>
        <end position="416"/>
    </location>
</feature>
<dbReference type="PANTHER" id="PTHR46795:SF3">
    <property type="entry name" value="ABC TRANSPORTER PERMEASE"/>
    <property type="match status" value="1"/>
</dbReference>
<feature type="transmembrane region" description="Helical" evidence="1">
    <location>
        <begin position="20"/>
        <end position="39"/>
    </location>
</feature>
<protein>
    <submittedName>
        <fullName evidence="2">FtsX-like permease family protein</fullName>
    </submittedName>
</protein>
<keyword evidence="3" id="KW-1185">Reference proteome</keyword>
<dbReference type="Proteomes" id="UP000017590">
    <property type="component" value="Chromosome"/>
</dbReference>
<name>A0ABN4BI18_9CLOT</name>
<feature type="transmembrane region" description="Helical" evidence="1">
    <location>
        <begin position="223"/>
        <end position="246"/>
    </location>
</feature>
<feature type="transmembrane region" description="Helical" evidence="1">
    <location>
        <begin position="106"/>
        <end position="129"/>
    </location>
</feature>
<keyword evidence="1" id="KW-0472">Membrane</keyword>
<evidence type="ECO:0000313" key="2">
    <source>
        <dbReference type="EMBL" id="AGY75933.2"/>
    </source>
</evidence>
<dbReference type="EMBL" id="CP006763">
    <property type="protein sequence ID" value="AGY75933.2"/>
    <property type="molecule type" value="Genomic_DNA"/>
</dbReference>
<gene>
    <name evidence="2" type="ORF">CAETHG_1712</name>
</gene>
<dbReference type="InterPro" id="IPR052536">
    <property type="entry name" value="ABC-4_Integral_Memb_Prot"/>
</dbReference>
<accession>A0ABN4BI18</accession>
<evidence type="ECO:0000313" key="3">
    <source>
        <dbReference type="Proteomes" id="UP000017590"/>
    </source>
</evidence>
<feature type="transmembrane region" description="Helical" evidence="1">
    <location>
        <begin position="303"/>
        <end position="325"/>
    </location>
</feature>
<dbReference type="PANTHER" id="PTHR46795">
    <property type="entry name" value="ABC TRANSPORTER PERMEASE-RELATED-RELATED"/>
    <property type="match status" value="1"/>
</dbReference>
<feature type="transmembrane region" description="Helical" evidence="1">
    <location>
        <begin position="141"/>
        <end position="165"/>
    </location>
</feature>
<proteinExistence type="predicted"/>
<feature type="transmembrane region" description="Helical" evidence="1">
    <location>
        <begin position="51"/>
        <end position="74"/>
    </location>
</feature>
<reference evidence="3" key="1">
    <citation type="journal article" date="2014" name="Biotechnol. Biofuels">
        <title>Comparison of single-molecule sequencing and hybrid approaches for finishing the genome of Clostridium autoethanogenum and analysis of CRISPR systems in industrial relevant Clostridia.</title>
        <authorList>
            <person name="Brown S.D."/>
            <person name="Nagaraju S."/>
            <person name="Utturkar S."/>
            <person name="De Tissera S."/>
            <person name="Segovia S."/>
            <person name="Mitchell W."/>
            <person name="Land M.L."/>
            <person name="Dassanayake A."/>
            <person name="Kopke M."/>
        </authorList>
    </citation>
    <scope>NUCLEOTIDE SEQUENCE [LARGE SCALE GENOMIC DNA]</scope>
    <source>
        <strain evidence="3">DSM 10061</strain>
    </source>
</reference>